<gene>
    <name evidence="1" type="ORF">S03H2_35154</name>
</gene>
<organism evidence="1">
    <name type="scientific">marine sediment metagenome</name>
    <dbReference type="NCBI Taxonomy" id="412755"/>
    <lineage>
        <taxon>unclassified sequences</taxon>
        <taxon>metagenomes</taxon>
        <taxon>ecological metagenomes</taxon>
    </lineage>
</organism>
<dbReference type="AlphaFoldDB" id="X1HUF1"/>
<name>X1HUF1_9ZZZZ</name>
<proteinExistence type="predicted"/>
<protein>
    <submittedName>
        <fullName evidence="1">Uncharacterized protein</fullName>
    </submittedName>
</protein>
<accession>X1HUF1</accession>
<sequence>MKIVSEISQSKKAFRLFTVDDDLIFSGSMDGDDMPDIFEEILAIEDR</sequence>
<reference evidence="1" key="1">
    <citation type="journal article" date="2014" name="Front. Microbiol.">
        <title>High frequency of phylogenetically diverse reductive dehalogenase-homologous genes in deep subseafloor sedimentary metagenomes.</title>
        <authorList>
            <person name="Kawai M."/>
            <person name="Futagami T."/>
            <person name="Toyoda A."/>
            <person name="Takaki Y."/>
            <person name="Nishi S."/>
            <person name="Hori S."/>
            <person name="Arai W."/>
            <person name="Tsubouchi T."/>
            <person name="Morono Y."/>
            <person name="Uchiyama I."/>
            <person name="Ito T."/>
            <person name="Fujiyama A."/>
            <person name="Inagaki F."/>
            <person name="Takami H."/>
        </authorList>
    </citation>
    <scope>NUCLEOTIDE SEQUENCE</scope>
    <source>
        <strain evidence="1">Expedition CK06-06</strain>
    </source>
</reference>
<comment type="caution">
    <text evidence="1">The sequence shown here is derived from an EMBL/GenBank/DDBJ whole genome shotgun (WGS) entry which is preliminary data.</text>
</comment>
<dbReference type="EMBL" id="BARU01021490">
    <property type="protein sequence ID" value="GAH60690.1"/>
    <property type="molecule type" value="Genomic_DNA"/>
</dbReference>
<evidence type="ECO:0000313" key="1">
    <source>
        <dbReference type="EMBL" id="GAH60690.1"/>
    </source>
</evidence>
<feature type="non-terminal residue" evidence="1">
    <location>
        <position position="47"/>
    </location>
</feature>